<feature type="transmembrane region" description="Helical" evidence="5">
    <location>
        <begin position="231"/>
        <end position="249"/>
    </location>
</feature>
<evidence type="ECO:0000256" key="5">
    <source>
        <dbReference type="SAM" id="Phobius"/>
    </source>
</evidence>
<comment type="subcellular location">
    <subcellularLocation>
        <location evidence="1">Membrane</location>
        <topology evidence="1">Multi-pass membrane protein</topology>
    </subcellularLocation>
</comment>
<evidence type="ECO:0000256" key="1">
    <source>
        <dbReference type="ARBA" id="ARBA00004141"/>
    </source>
</evidence>
<dbReference type="STRING" id="1817768.A3A87_00505"/>
<feature type="transmembrane region" description="Helical" evidence="5">
    <location>
        <begin position="122"/>
        <end position="143"/>
    </location>
</feature>
<sequence length="640" mass="71215">MVRKKTANLPTVHVSSLLFICALLPALLFKGPQIEFFTITQIVLVIWLGWIFLHSYNSGLRIPRTALALCLTLFWLWLALSLSWSLAPNISAINFWWVGSLVLVFWLYTLTPDRDVLWSHAAAILLVIGVVLALMGIYQVLALEQHARSVFETRNTQAAFLNLVALPASAYFLRMNSERSIARHHVVILGVALFILFLSIFLSASRGASLSLAISMGLLAVLTVKCVPKRAIFLLSGLLITAFLVSKISHGELGERLPQLMQDSPRRVIWESSWNLLQASPWQGIGLGLFYLAYPAYRNPVDSSGGFFAHNDYLQIWIETGLPGLLLLLSVLVSAAWLFARALGKTNLSKDTRVELTGLFCGLTAVAGHSIVDFNLYILSIMMISGLAMGRFHELAARELKISSIHLHPSRLMGKQAYPVIVMLLFLLPLLYFIALGLANSYYDKALAQAKQGSLKEADLSLATAERLTPSDDRMLIAHADLYRHAIALLPPGADDGKKFLYEDALRFLDRAQAANSLRGLTFVIRGRLYQQNPALAGENGQELAAESFRRALALNPRLFQGRMDYVSLLLQVGKKEEALQSLDEGVRHGYFNGPELIPFYSLTAKLRREAGRVEEAKVLEDRVKELEKLTTAGYHLRGY</sequence>
<dbReference type="AlphaFoldDB" id="A0A1F6U345"/>
<evidence type="ECO:0000259" key="6">
    <source>
        <dbReference type="Pfam" id="PF04932"/>
    </source>
</evidence>
<gene>
    <name evidence="7" type="ORF">A3A87_00505</name>
</gene>
<dbReference type="PANTHER" id="PTHR37422">
    <property type="entry name" value="TEICHURONIC ACID BIOSYNTHESIS PROTEIN TUAE"/>
    <property type="match status" value="1"/>
</dbReference>
<dbReference type="InterPro" id="IPR007016">
    <property type="entry name" value="O-antigen_ligase-rel_domated"/>
</dbReference>
<name>A0A1F6U345_9PROT</name>
<feature type="transmembrane region" description="Helical" evidence="5">
    <location>
        <begin position="321"/>
        <end position="340"/>
    </location>
</feature>
<feature type="domain" description="O-antigen ligase-related" evidence="6">
    <location>
        <begin position="192"/>
        <end position="329"/>
    </location>
</feature>
<evidence type="ECO:0000256" key="3">
    <source>
        <dbReference type="ARBA" id="ARBA00022989"/>
    </source>
</evidence>
<evidence type="ECO:0000313" key="8">
    <source>
        <dbReference type="Proteomes" id="UP000179037"/>
    </source>
</evidence>
<dbReference type="SUPFAM" id="SSF48452">
    <property type="entry name" value="TPR-like"/>
    <property type="match status" value="1"/>
</dbReference>
<dbReference type="InterPro" id="IPR011990">
    <property type="entry name" value="TPR-like_helical_dom_sf"/>
</dbReference>
<proteinExistence type="predicted"/>
<feature type="transmembrane region" description="Helical" evidence="5">
    <location>
        <begin position="417"/>
        <end position="439"/>
    </location>
</feature>
<feature type="transmembrane region" description="Helical" evidence="5">
    <location>
        <begin position="93"/>
        <end position="110"/>
    </location>
</feature>
<feature type="transmembrane region" description="Helical" evidence="5">
    <location>
        <begin position="65"/>
        <end position="87"/>
    </location>
</feature>
<feature type="transmembrane region" description="Helical" evidence="5">
    <location>
        <begin position="155"/>
        <end position="173"/>
    </location>
</feature>
<dbReference type="PANTHER" id="PTHR37422:SF23">
    <property type="entry name" value="TEICHURONIC ACID BIOSYNTHESIS PROTEIN TUAE"/>
    <property type="match status" value="1"/>
</dbReference>
<feature type="transmembrane region" description="Helical" evidence="5">
    <location>
        <begin position="352"/>
        <end position="371"/>
    </location>
</feature>
<feature type="transmembrane region" description="Helical" evidence="5">
    <location>
        <begin position="34"/>
        <end position="53"/>
    </location>
</feature>
<dbReference type="GO" id="GO:0016020">
    <property type="term" value="C:membrane"/>
    <property type="evidence" value="ECO:0007669"/>
    <property type="project" value="UniProtKB-SubCell"/>
</dbReference>
<feature type="transmembrane region" description="Helical" evidence="5">
    <location>
        <begin position="7"/>
        <end position="28"/>
    </location>
</feature>
<dbReference type="Pfam" id="PF04932">
    <property type="entry name" value="Wzy_C"/>
    <property type="match status" value="1"/>
</dbReference>
<dbReference type="Proteomes" id="UP000179037">
    <property type="component" value="Unassembled WGS sequence"/>
</dbReference>
<dbReference type="Gene3D" id="1.25.40.10">
    <property type="entry name" value="Tetratricopeptide repeat domain"/>
    <property type="match status" value="1"/>
</dbReference>
<dbReference type="EMBL" id="MFTC01000034">
    <property type="protein sequence ID" value="OGI51771.1"/>
    <property type="molecule type" value="Genomic_DNA"/>
</dbReference>
<evidence type="ECO:0000256" key="2">
    <source>
        <dbReference type="ARBA" id="ARBA00022692"/>
    </source>
</evidence>
<keyword evidence="4 5" id="KW-0472">Membrane</keyword>
<comment type="caution">
    <text evidence="7">The sequence shown here is derived from an EMBL/GenBank/DDBJ whole genome shotgun (WGS) entry which is preliminary data.</text>
</comment>
<organism evidence="7 8">
    <name type="scientific">Candidatus Muproteobacteria bacterium RIFCSPLOWO2_01_FULL_60_18</name>
    <dbReference type="NCBI Taxonomy" id="1817768"/>
    <lineage>
        <taxon>Bacteria</taxon>
        <taxon>Pseudomonadati</taxon>
        <taxon>Pseudomonadota</taxon>
        <taxon>Candidatus Muproteobacteria</taxon>
    </lineage>
</organism>
<reference evidence="7 8" key="1">
    <citation type="journal article" date="2016" name="Nat. Commun.">
        <title>Thousands of microbial genomes shed light on interconnected biogeochemical processes in an aquifer system.</title>
        <authorList>
            <person name="Anantharaman K."/>
            <person name="Brown C.T."/>
            <person name="Hug L.A."/>
            <person name="Sharon I."/>
            <person name="Castelle C.J."/>
            <person name="Probst A.J."/>
            <person name="Thomas B.C."/>
            <person name="Singh A."/>
            <person name="Wilkins M.J."/>
            <person name="Karaoz U."/>
            <person name="Brodie E.L."/>
            <person name="Williams K.H."/>
            <person name="Hubbard S.S."/>
            <person name="Banfield J.F."/>
        </authorList>
    </citation>
    <scope>NUCLEOTIDE SEQUENCE [LARGE SCALE GENOMIC DNA]</scope>
</reference>
<keyword evidence="3 5" id="KW-1133">Transmembrane helix</keyword>
<evidence type="ECO:0000313" key="7">
    <source>
        <dbReference type="EMBL" id="OGI51771.1"/>
    </source>
</evidence>
<protein>
    <recommendedName>
        <fullName evidence="6">O-antigen ligase-related domain-containing protein</fullName>
    </recommendedName>
</protein>
<keyword evidence="2 5" id="KW-0812">Transmembrane</keyword>
<evidence type="ECO:0000256" key="4">
    <source>
        <dbReference type="ARBA" id="ARBA00023136"/>
    </source>
</evidence>
<feature type="transmembrane region" description="Helical" evidence="5">
    <location>
        <begin position="185"/>
        <end position="202"/>
    </location>
</feature>
<dbReference type="InterPro" id="IPR051533">
    <property type="entry name" value="WaaL-like"/>
</dbReference>
<accession>A0A1F6U345</accession>